<accession>A0A645FAP8</accession>
<protein>
    <submittedName>
        <fullName evidence="1">Uncharacterized protein</fullName>
    </submittedName>
</protein>
<dbReference type="EMBL" id="VSSQ01056553">
    <property type="protein sequence ID" value="MPN10409.1"/>
    <property type="molecule type" value="Genomic_DNA"/>
</dbReference>
<dbReference type="AlphaFoldDB" id="A0A645FAP8"/>
<proteinExistence type="predicted"/>
<comment type="caution">
    <text evidence="1">The sequence shown here is derived from an EMBL/GenBank/DDBJ whole genome shotgun (WGS) entry which is preliminary data.</text>
</comment>
<organism evidence="1">
    <name type="scientific">bioreactor metagenome</name>
    <dbReference type="NCBI Taxonomy" id="1076179"/>
    <lineage>
        <taxon>unclassified sequences</taxon>
        <taxon>metagenomes</taxon>
        <taxon>ecological metagenomes</taxon>
    </lineage>
</organism>
<evidence type="ECO:0000313" key="1">
    <source>
        <dbReference type="EMBL" id="MPN10409.1"/>
    </source>
</evidence>
<reference evidence="1" key="1">
    <citation type="submission" date="2019-08" db="EMBL/GenBank/DDBJ databases">
        <authorList>
            <person name="Kucharzyk K."/>
            <person name="Murdoch R.W."/>
            <person name="Higgins S."/>
            <person name="Loffler F."/>
        </authorList>
    </citation>
    <scope>NUCLEOTIDE SEQUENCE</scope>
</reference>
<gene>
    <name evidence="1" type="ORF">SDC9_157704</name>
</gene>
<sequence>MRAGLVGGGENTGGFDDVFRAGILPWDFIRVHASVNGGFFAIDDELSILDGDVAFKLSMHGVITEHVNHVIQVDEWIVDCNDCDVGIGCGCAEDQAADTAKAIDAYFNCHIYVLLY</sequence>
<name>A0A645FAP8_9ZZZZ</name>